<dbReference type="EMBL" id="FOJI01000001">
    <property type="protein sequence ID" value="SEV82550.1"/>
    <property type="molecule type" value="Genomic_DNA"/>
</dbReference>
<gene>
    <name evidence="1" type="ORF">SAMN05421659_101116</name>
</gene>
<evidence type="ECO:0000313" key="2">
    <source>
        <dbReference type="Proteomes" id="UP000199701"/>
    </source>
</evidence>
<dbReference type="STRING" id="99656.SAMN05421659_101116"/>
<name>A0A1I0M445_9FIRM</name>
<protein>
    <submittedName>
        <fullName evidence="1">Uncharacterized protein</fullName>
    </submittedName>
</protein>
<accession>A0A1I0M445</accession>
<dbReference type="Proteomes" id="UP000199701">
    <property type="component" value="Unassembled WGS sequence"/>
</dbReference>
<organism evidence="1 2">
    <name type="scientific">[Clostridium] fimetarium</name>
    <dbReference type="NCBI Taxonomy" id="99656"/>
    <lineage>
        <taxon>Bacteria</taxon>
        <taxon>Bacillati</taxon>
        <taxon>Bacillota</taxon>
        <taxon>Clostridia</taxon>
        <taxon>Lachnospirales</taxon>
        <taxon>Lachnospiraceae</taxon>
    </lineage>
</organism>
<dbReference type="RefSeq" id="WP_207647416.1">
    <property type="nucleotide sequence ID" value="NZ_FOJI01000001.1"/>
</dbReference>
<evidence type="ECO:0000313" key="1">
    <source>
        <dbReference type="EMBL" id="SEV82550.1"/>
    </source>
</evidence>
<dbReference type="AlphaFoldDB" id="A0A1I0M445"/>
<reference evidence="1 2" key="1">
    <citation type="submission" date="2016-10" db="EMBL/GenBank/DDBJ databases">
        <authorList>
            <person name="de Groot N.N."/>
        </authorList>
    </citation>
    <scope>NUCLEOTIDE SEQUENCE [LARGE SCALE GENOMIC DNA]</scope>
    <source>
        <strain evidence="1 2">DSM 9179</strain>
    </source>
</reference>
<proteinExistence type="predicted"/>
<sequence>MNKESLKKAFSPIAEGLFGKQKTQHYVKPHFIVRPINMMLEDLIGNDDISWGKYAFSREPLNGKFSDEKRSELILKCNACGVEYARKYINQYNESEPVDLADKLGVKVFYPEMPQNADRVLFAEYKDPNKVYIYTDSVKKAYDTMNESQCRDILGNDLNITNVLLAHELFHYIEEQNAKTIFTRTEKVELWAPKPLHNRSGINVLSEIAAMAFAREITGLSYSPYIMDVFLVYGYNPEEASGLYEEMMEHAGKIARLPEEIKSSLEEIITND</sequence>
<keyword evidence="2" id="KW-1185">Reference proteome</keyword>